<sequence>MSTSLAALQDRLQSASADFQKIQNDMATAVDARQRLEAQQSENELVKKACPPCTIRTTRPLTALSVQEFATLTDRNTVYKLVGPVLVQQDQAEAKANVDKRLEFIQSEIKRIEGQIKDYEEKADKKKLELVEIQGALQQQLKTQAPPTAVAA</sequence>
<feature type="coiled-coil region" evidence="3">
    <location>
        <begin position="5"/>
        <end position="49"/>
    </location>
</feature>
<evidence type="ECO:0000256" key="3">
    <source>
        <dbReference type="SAM" id="Coils"/>
    </source>
</evidence>
<dbReference type="Pfam" id="PF01920">
    <property type="entry name" value="Prefoldin_2"/>
    <property type="match status" value="1"/>
</dbReference>
<dbReference type="PANTHER" id="PTHR21431">
    <property type="entry name" value="PREFOLDIN SUBUNIT 6"/>
    <property type="match status" value="1"/>
</dbReference>
<proteinExistence type="inferred from homology"/>
<keyword evidence="2" id="KW-0143">Chaperone</keyword>
<protein>
    <submittedName>
        <fullName evidence="4">Prefoldin subunit 6</fullName>
    </submittedName>
</protein>
<dbReference type="SUPFAM" id="SSF46579">
    <property type="entry name" value="Prefoldin"/>
    <property type="match status" value="1"/>
</dbReference>
<reference evidence="4 5" key="1">
    <citation type="journal article" date="2021" name="Environ. Microbiol.">
        <title>Gene family expansions and transcriptome signatures uncover fungal adaptations to wood decay.</title>
        <authorList>
            <person name="Hage H."/>
            <person name="Miyauchi S."/>
            <person name="Viragh M."/>
            <person name="Drula E."/>
            <person name="Min B."/>
            <person name="Chaduli D."/>
            <person name="Navarro D."/>
            <person name="Favel A."/>
            <person name="Norest M."/>
            <person name="Lesage-Meessen L."/>
            <person name="Balint B."/>
            <person name="Merenyi Z."/>
            <person name="de Eugenio L."/>
            <person name="Morin E."/>
            <person name="Martinez A.T."/>
            <person name="Baldrian P."/>
            <person name="Stursova M."/>
            <person name="Martinez M.J."/>
            <person name="Novotny C."/>
            <person name="Magnuson J.K."/>
            <person name="Spatafora J.W."/>
            <person name="Maurice S."/>
            <person name="Pangilinan J."/>
            <person name="Andreopoulos W."/>
            <person name="LaButti K."/>
            <person name="Hundley H."/>
            <person name="Na H."/>
            <person name="Kuo A."/>
            <person name="Barry K."/>
            <person name="Lipzen A."/>
            <person name="Henrissat B."/>
            <person name="Riley R."/>
            <person name="Ahrendt S."/>
            <person name="Nagy L.G."/>
            <person name="Grigoriev I.V."/>
            <person name="Martin F."/>
            <person name="Rosso M.N."/>
        </authorList>
    </citation>
    <scope>NUCLEOTIDE SEQUENCE [LARGE SCALE GENOMIC DNA]</scope>
    <source>
        <strain evidence="4 5">CIRM-BRFM 1785</strain>
    </source>
</reference>
<name>A0ABQ8K1H3_9APHY</name>
<evidence type="ECO:0000256" key="1">
    <source>
        <dbReference type="ARBA" id="ARBA00008045"/>
    </source>
</evidence>
<organism evidence="4 5">
    <name type="scientific">Rhodofomes roseus</name>
    <dbReference type="NCBI Taxonomy" id="34475"/>
    <lineage>
        <taxon>Eukaryota</taxon>
        <taxon>Fungi</taxon>
        <taxon>Dikarya</taxon>
        <taxon>Basidiomycota</taxon>
        <taxon>Agaricomycotina</taxon>
        <taxon>Agaricomycetes</taxon>
        <taxon>Polyporales</taxon>
        <taxon>Rhodofomes</taxon>
    </lineage>
</organism>
<dbReference type="InterPro" id="IPR002777">
    <property type="entry name" value="PFD_beta-like"/>
</dbReference>
<comment type="similarity">
    <text evidence="1">Belongs to the prefoldin subunit beta family.</text>
</comment>
<keyword evidence="5" id="KW-1185">Reference proteome</keyword>
<dbReference type="Proteomes" id="UP000814176">
    <property type="component" value="Unassembled WGS sequence"/>
</dbReference>
<evidence type="ECO:0000313" key="4">
    <source>
        <dbReference type="EMBL" id="KAH9830516.1"/>
    </source>
</evidence>
<evidence type="ECO:0000256" key="2">
    <source>
        <dbReference type="ARBA" id="ARBA00023186"/>
    </source>
</evidence>
<keyword evidence="3" id="KW-0175">Coiled coil</keyword>
<dbReference type="CDD" id="cd23161">
    <property type="entry name" value="Prefoldin_6"/>
    <property type="match status" value="1"/>
</dbReference>
<dbReference type="RefSeq" id="XP_047773820.1">
    <property type="nucleotide sequence ID" value="XM_047921131.1"/>
</dbReference>
<dbReference type="Gene3D" id="1.10.287.370">
    <property type="match status" value="1"/>
</dbReference>
<dbReference type="InterPro" id="IPR009053">
    <property type="entry name" value="Prefoldin"/>
</dbReference>
<comment type="caution">
    <text evidence="4">The sequence shown here is derived from an EMBL/GenBank/DDBJ whole genome shotgun (WGS) entry which is preliminary data.</text>
</comment>
<evidence type="ECO:0000313" key="5">
    <source>
        <dbReference type="Proteomes" id="UP000814176"/>
    </source>
</evidence>
<dbReference type="EMBL" id="JADCUA010000031">
    <property type="protein sequence ID" value="KAH9830516.1"/>
    <property type="molecule type" value="Genomic_DNA"/>
</dbReference>
<gene>
    <name evidence="4" type="ORF">C8Q71DRAFT_716965</name>
</gene>
<feature type="coiled-coil region" evidence="3">
    <location>
        <begin position="95"/>
        <end position="136"/>
    </location>
</feature>
<dbReference type="GeneID" id="72001863"/>
<accession>A0ABQ8K1H3</accession>
<dbReference type="PANTHER" id="PTHR21431:SF0">
    <property type="entry name" value="PREFOLDIN SUBUNIT 6"/>
    <property type="match status" value="1"/>
</dbReference>